<dbReference type="EMBL" id="LNZH02000206">
    <property type="protein sequence ID" value="OCB85952.1"/>
    <property type="molecule type" value="Genomic_DNA"/>
</dbReference>
<evidence type="ECO:0000256" key="2">
    <source>
        <dbReference type="SAM" id="MobiDB-lite"/>
    </source>
</evidence>
<feature type="coiled-coil region" evidence="1">
    <location>
        <begin position="263"/>
        <end position="297"/>
    </location>
</feature>
<dbReference type="GO" id="GO:0000815">
    <property type="term" value="C:ESCRT III complex"/>
    <property type="evidence" value="ECO:0007669"/>
    <property type="project" value="TreeGrafter"/>
</dbReference>
<evidence type="ECO:0000256" key="1">
    <source>
        <dbReference type="SAM" id="Coils"/>
    </source>
</evidence>
<reference evidence="3" key="1">
    <citation type="submission" date="2016-06" db="EMBL/GenBank/DDBJ databases">
        <title>Draft Genome sequence of the fungus Inonotus baumii.</title>
        <authorList>
            <person name="Zhu H."/>
            <person name="Lin W."/>
        </authorList>
    </citation>
    <scope>NUCLEOTIDE SEQUENCE</scope>
    <source>
        <strain evidence="3">821</strain>
    </source>
</reference>
<gene>
    <name evidence="3" type="ORF">A7U60_g7086</name>
</gene>
<keyword evidence="4" id="KW-1185">Reference proteome</keyword>
<dbReference type="InterPro" id="IPR005024">
    <property type="entry name" value="Snf7_fam"/>
</dbReference>
<dbReference type="OrthoDB" id="10250120at2759"/>
<accession>A0A9Q5N0Y4</accession>
<dbReference type="GO" id="GO:0006900">
    <property type="term" value="P:vesicle budding from membrane"/>
    <property type="evidence" value="ECO:0007669"/>
    <property type="project" value="TreeGrafter"/>
</dbReference>
<sequence length="483" mass="53478">MSSSPARKGNPKLTELSLFSSVSKARLKSLYSDITRQKTSNPAAYTSNVEWWKRTLGTLAAHGLQVGTSDTLILHASPELVETLRLEGVGKPLGLAAVIVRKSELRDNLSLIPLDEFMNSTTSVYYRGSLAYRAASYALGRPLWWALERLSLVDSESVESETSLWKKLKGKYVVLQNVEKAADAVTDLLRQNVTLSPADSLYSFQAFRRQFGQMGAVLEGIALSEFDLRVLVRFLERDRKIIVTDEEVIKVVDSSNPEVPKVITSLDRGILELKTAVENLEQQVELLNRRIAEKTRKIKECLGGNLKELAMTHLKSRKLYEELLGKRLGSLEILQSTLFQVEAAAQDVEIMKQYESSTATLRAILSHPSLQREKIDATMDAMAEASAEQREVDEAIRTGIQTGAESEDEAALQAELACLVAEIQNEEKEREELRALEAASMASEALPSVPSGTLIGADSREEHHPRAHSPVHAKSPVMEKDAP</sequence>
<dbReference type="GO" id="GO:0005771">
    <property type="term" value="C:multivesicular body"/>
    <property type="evidence" value="ECO:0007669"/>
    <property type="project" value="TreeGrafter"/>
</dbReference>
<dbReference type="PANTHER" id="PTHR22761:SF96">
    <property type="entry name" value="BCDNA.GH08385"/>
    <property type="match status" value="1"/>
</dbReference>
<keyword evidence="1" id="KW-0175">Coiled coil</keyword>
<feature type="region of interest" description="Disordered" evidence="2">
    <location>
        <begin position="440"/>
        <end position="483"/>
    </location>
</feature>
<dbReference type="AlphaFoldDB" id="A0A9Q5N0Y4"/>
<dbReference type="Pfam" id="PF03357">
    <property type="entry name" value="Snf7"/>
    <property type="match status" value="1"/>
</dbReference>
<dbReference type="PANTHER" id="PTHR22761">
    <property type="entry name" value="CHARGED MULTIVESICULAR BODY PROTEIN"/>
    <property type="match status" value="1"/>
</dbReference>
<feature type="coiled-coil region" evidence="1">
    <location>
        <begin position="409"/>
        <end position="439"/>
    </location>
</feature>
<evidence type="ECO:0000313" key="4">
    <source>
        <dbReference type="Proteomes" id="UP000757232"/>
    </source>
</evidence>
<dbReference type="GO" id="GO:0009898">
    <property type="term" value="C:cytoplasmic side of plasma membrane"/>
    <property type="evidence" value="ECO:0007669"/>
    <property type="project" value="TreeGrafter"/>
</dbReference>
<protein>
    <submittedName>
        <fullName evidence="3">Snf7-domain-containing protein</fullName>
    </submittedName>
</protein>
<comment type="caution">
    <text evidence="3">The sequence shown here is derived from an EMBL/GenBank/DDBJ whole genome shotgun (WGS) entry which is preliminary data.</text>
</comment>
<proteinExistence type="predicted"/>
<evidence type="ECO:0000313" key="3">
    <source>
        <dbReference type="EMBL" id="OCB85952.1"/>
    </source>
</evidence>
<organism evidence="3 4">
    <name type="scientific">Sanghuangporus baumii</name>
    <name type="common">Phellinus baumii</name>
    <dbReference type="NCBI Taxonomy" id="108892"/>
    <lineage>
        <taxon>Eukaryota</taxon>
        <taxon>Fungi</taxon>
        <taxon>Dikarya</taxon>
        <taxon>Basidiomycota</taxon>
        <taxon>Agaricomycotina</taxon>
        <taxon>Agaricomycetes</taxon>
        <taxon>Hymenochaetales</taxon>
        <taxon>Hymenochaetaceae</taxon>
        <taxon>Sanghuangporus</taxon>
    </lineage>
</organism>
<dbReference type="Gene3D" id="6.10.140.1230">
    <property type="match status" value="1"/>
</dbReference>
<dbReference type="GO" id="GO:0032511">
    <property type="term" value="P:late endosome to vacuole transport via multivesicular body sorting pathway"/>
    <property type="evidence" value="ECO:0007669"/>
    <property type="project" value="TreeGrafter"/>
</dbReference>
<name>A0A9Q5N0Y4_SANBA</name>
<dbReference type="Proteomes" id="UP000757232">
    <property type="component" value="Unassembled WGS sequence"/>
</dbReference>